<protein>
    <submittedName>
        <fullName evidence="9">Putative snare protein syntaxin 1</fullName>
    </submittedName>
</protein>
<evidence type="ECO:0000259" key="8">
    <source>
        <dbReference type="PROSITE" id="PS50192"/>
    </source>
</evidence>
<evidence type="ECO:0000256" key="5">
    <source>
        <dbReference type="ARBA" id="ARBA00022989"/>
    </source>
</evidence>
<dbReference type="InterPro" id="IPR000727">
    <property type="entry name" value="T_SNARE_dom"/>
</dbReference>
<sequence length="109" mass="12731">METRKARQTLAEIEARHHDIIKLEKSIRELHDMFMDYSRRLVESQGEMVDRIEYHDKNASAYIDTATQETRRAVRYQSKARKKRVFILICVAVLAVLLVIIIGSWVGLS</sequence>
<reference evidence="9" key="1">
    <citation type="submission" date="2012-12" db="EMBL/GenBank/DDBJ databases">
        <title>Identification and characterization of a phenylalanine ammonia-lyase gene family in Isatis indigotica Fort.</title>
        <authorList>
            <person name="Liu Q."/>
            <person name="Chen J."/>
            <person name="Zhou X."/>
            <person name="Di P."/>
            <person name="Xiao Y."/>
            <person name="Xuan H."/>
            <person name="Zhang L."/>
            <person name="Chen W."/>
        </authorList>
    </citation>
    <scope>NUCLEOTIDE SEQUENCE</scope>
    <source>
        <tissue evidence="9">Salivary gland</tissue>
    </source>
</reference>
<keyword evidence="6 7" id="KW-0472">Membrane</keyword>
<dbReference type="Gene3D" id="1.20.5.110">
    <property type="match status" value="1"/>
</dbReference>
<evidence type="ECO:0000256" key="2">
    <source>
        <dbReference type="ARBA" id="ARBA00022448"/>
    </source>
</evidence>
<name>A0A0K8REC3_IXORI</name>
<dbReference type="GO" id="GO:0012505">
    <property type="term" value="C:endomembrane system"/>
    <property type="evidence" value="ECO:0007669"/>
    <property type="project" value="TreeGrafter"/>
</dbReference>
<dbReference type="GO" id="GO:0005484">
    <property type="term" value="F:SNAP receptor activity"/>
    <property type="evidence" value="ECO:0007669"/>
    <property type="project" value="TreeGrafter"/>
</dbReference>
<evidence type="ECO:0000256" key="1">
    <source>
        <dbReference type="ARBA" id="ARBA00004211"/>
    </source>
</evidence>
<dbReference type="GO" id="GO:0006886">
    <property type="term" value="P:intracellular protein transport"/>
    <property type="evidence" value="ECO:0007669"/>
    <property type="project" value="TreeGrafter"/>
</dbReference>
<dbReference type="GO" id="GO:0048278">
    <property type="term" value="P:vesicle docking"/>
    <property type="evidence" value="ECO:0007669"/>
    <property type="project" value="TreeGrafter"/>
</dbReference>
<dbReference type="InterPro" id="IPR045242">
    <property type="entry name" value="Syntaxin"/>
</dbReference>
<dbReference type="GO" id="GO:0006906">
    <property type="term" value="P:vesicle fusion"/>
    <property type="evidence" value="ECO:0007669"/>
    <property type="project" value="TreeGrafter"/>
</dbReference>
<organism evidence="9">
    <name type="scientific">Ixodes ricinus</name>
    <name type="common">Common tick</name>
    <name type="synonym">Acarus ricinus</name>
    <dbReference type="NCBI Taxonomy" id="34613"/>
    <lineage>
        <taxon>Eukaryota</taxon>
        <taxon>Metazoa</taxon>
        <taxon>Ecdysozoa</taxon>
        <taxon>Arthropoda</taxon>
        <taxon>Chelicerata</taxon>
        <taxon>Arachnida</taxon>
        <taxon>Acari</taxon>
        <taxon>Parasitiformes</taxon>
        <taxon>Ixodida</taxon>
        <taxon>Ixodoidea</taxon>
        <taxon>Ixodidae</taxon>
        <taxon>Ixodinae</taxon>
        <taxon>Ixodes</taxon>
    </lineage>
</organism>
<proteinExistence type="evidence at transcript level"/>
<feature type="transmembrane region" description="Helical" evidence="7">
    <location>
        <begin position="85"/>
        <end position="108"/>
    </location>
</feature>
<evidence type="ECO:0000256" key="3">
    <source>
        <dbReference type="ARBA" id="ARBA00022692"/>
    </source>
</evidence>
<keyword evidence="2" id="KW-0813">Transport</keyword>
<comment type="subcellular location">
    <subcellularLocation>
        <location evidence="1">Membrane</location>
        <topology evidence="1">Single-pass type IV membrane protein</topology>
    </subcellularLocation>
</comment>
<dbReference type="PROSITE" id="PS50192">
    <property type="entry name" value="T_SNARE"/>
    <property type="match status" value="1"/>
</dbReference>
<keyword evidence="4" id="KW-0532">Neurotransmitter transport</keyword>
<dbReference type="EMBL" id="GADI01004979">
    <property type="protein sequence ID" value="JAA68829.1"/>
    <property type="molecule type" value="mRNA"/>
</dbReference>
<keyword evidence="3 7" id="KW-0812">Transmembrane</keyword>
<dbReference type="GO" id="GO:0006836">
    <property type="term" value="P:neurotransmitter transport"/>
    <property type="evidence" value="ECO:0007669"/>
    <property type="project" value="UniProtKB-KW"/>
</dbReference>
<dbReference type="GO" id="GO:0000149">
    <property type="term" value="F:SNARE binding"/>
    <property type="evidence" value="ECO:0007669"/>
    <property type="project" value="TreeGrafter"/>
</dbReference>
<dbReference type="GO" id="GO:0006887">
    <property type="term" value="P:exocytosis"/>
    <property type="evidence" value="ECO:0007669"/>
    <property type="project" value="TreeGrafter"/>
</dbReference>
<keyword evidence="5 7" id="KW-1133">Transmembrane helix</keyword>
<dbReference type="SMART" id="SM00397">
    <property type="entry name" value="t_SNARE"/>
    <property type="match status" value="1"/>
</dbReference>
<dbReference type="AlphaFoldDB" id="A0A0K8REC3"/>
<evidence type="ECO:0000313" key="9">
    <source>
        <dbReference type="EMBL" id="JAA68829.1"/>
    </source>
</evidence>
<dbReference type="GO" id="GO:0005886">
    <property type="term" value="C:plasma membrane"/>
    <property type="evidence" value="ECO:0007669"/>
    <property type="project" value="TreeGrafter"/>
</dbReference>
<feature type="domain" description="T-SNARE coiled-coil homology" evidence="8">
    <location>
        <begin position="10"/>
        <end position="73"/>
    </location>
</feature>
<accession>A0A0K8REC3</accession>
<dbReference type="GO" id="GO:0031201">
    <property type="term" value="C:SNARE complex"/>
    <property type="evidence" value="ECO:0007669"/>
    <property type="project" value="TreeGrafter"/>
</dbReference>
<dbReference type="Pfam" id="PF05739">
    <property type="entry name" value="SNARE"/>
    <property type="match status" value="1"/>
</dbReference>
<evidence type="ECO:0000256" key="6">
    <source>
        <dbReference type="ARBA" id="ARBA00023136"/>
    </source>
</evidence>
<evidence type="ECO:0000256" key="7">
    <source>
        <dbReference type="SAM" id="Phobius"/>
    </source>
</evidence>
<evidence type="ECO:0000256" key="4">
    <source>
        <dbReference type="ARBA" id="ARBA00022775"/>
    </source>
</evidence>
<dbReference type="PANTHER" id="PTHR19957:SF424">
    <property type="entry name" value="SYNTAXIN-1A"/>
    <property type="match status" value="1"/>
</dbReference>
<dbReference type="PANTHER" id="PTHR19957">
    <property type="entry name" value="SYNTAXIN"/>
    <property type="match status" value="1"/>
</dbReference>
<dbReference type="SUPFAM" id="SSF58038">
    <property type="entry name" value="SNARE fusion complex"/>
    <property type="match status" value="1"/>
</dbReference>